<dbReference type="HOGENOM" id="CLU_005994_8_0_1"/>
<dbReference type="AlphaFoldDB" id="D8SQI9"/>
<dbReference type="InterPro" id="IPR043454">
    <property type="entry name" value="NPH3/RPT2-like"/>
</dbReference>
<dbReference type="PROSITE" id="PS51649">
    <property type="entry name" value="NPH3"/>
    <property type="match status" value="1"/>
</dbReference>
<evidence type="ECO:0000313" key="4">
    <source>
        <dbReference type="Proteomes" id="UP000001514"/>
    </source>
</evidence>
<feature type="domain" description="NPH3" evidence="2">
    <location>
        <begin position="198"/>
        <end position="458"/>
    </location>
</feature>
<dbReference type="UniPathway" id="UPA00143"/>
<protein>
    <recommendedName>
        <fullName evidence="2">NPH3 domain-containing protein</fullName>
    </recommendedName>
</protein>
<organism evidence="4">
    <name type="scientific">Selaginella moellendorffii</name>
    <name type="common">Spikemoss</name>
    <dbReference type="NCBI Taxonomy" id="88036"/>
    <lineage>
        <taxon>Eukaryota</taxon>
        <taxon>Viridiplantae</taxon>
        <taxon>Streptophyta</taxon>
        <taxon>Embryophyta</taxon>
        <taxon>Tracheophyta</taxon>
        <taxon>Lycopodiopsida</taxon>
        <taxon>Selaginellales</taxon>
        <taxon>Selaginellaceae</taxon>
        <taxon>Selaginella</taxon>
    </lineage>
</organism>
<dbReference type="InterPro" id="IPR027356">
    <property type="entry name" value="NPH3_dom"/>
</dbReference>
<evidence type="ECO:0000313" key="3">
    <source>
        <dbReference type="EMBL" id="EFJ13172.1"/>
    </source>
</evidence>
<dbReference type="Proteomes" id="UP000001514">
    <property type="component" value="Unassembled WGS sequence"/>
</dbReference>
<name>D8SQI9_SELML</name>
<dbReference type="Pfam" id="PF03000">
    <property type="entry name" value="NPH3"/>
    <property type="match status" value="1"/>
</dbReference>
<dbReference type="Gramene" id="EFJ13172">
    <property type="protein sequence ID" value="EFJ13172"/>
    <property type="gene ID" value="SELMODRAFT_181848"/>
</dbReference>
<sequence>MARQRLPAARSRVLDNDLEVEIDEEHIFVLSKRQMAKYSGRARHLIATSSTGAAGSRKSKRQRLVLRDFPGGAPAFEMAASFCYSGGQLEIAPSNVAVLRAAADELVMTEDISAGNLVSRTEEALGGVDSWQWQDLVAALKGCDSVLHIAENHRIVQRLAFATAGKISSSIELLHTAGESPMSPDQELRASTSLSPRTWWFTDVCGLSMYLMERVVRALFTVNVEHRYISRFLLYYLKTSLASLGYSWQLQCEVMETIVSLLGHLEPGSTTCRSLFVIYRMAVGIESSKLCRSQIERMIGLQLHNATLDNLLLPSSTSPRSGGPVYDADPVLRLLWYFLKSYVSENSCSIGEEALIKLGTLVDMYLSEVAPDPHLHPQKLLRLAKVLPPWSRVTDDRLYRAVDIYLEAHPFIRNAEALSLCNAVNYQKLSPKACAHIAQNPRFPAPVAVRTLLAQKELRKQTQQQQAGPIDPSVYRRALMQNEELRWGLRAMQTKVTNLEKMCKSMRCEVVESVRMKGMIC</sequence>
<accession>D8SQI9</accession>
<keyword evidence="1" id="KW-0833">Ubl conjugation pathway</keyword>
<dbReference type="GO" id="GO:0016567">
    <property type="term" value="P:protein ubiquitination"/>
    <property type="evidence" value="ECO:0007669"/>
    <property type="project" value="UniProtKB-UniPathway"/>
</dbReference>
<dbReference type="EMBL" id="GL377634">
    <property type="protein sequence ID" value="EFJ13172.1"/>
    <property type="molecule type" value="Genomic_DNA"/>
</dbReference>
<reference evidence="3 4" key="1">
    <citation type="journal article" date="2011" name="Science">
        <title>The Selaginella genome identifies genetic changes associated with the evolution of vascular plants.</title>
        <authorList>
            <person name="Banks J.A."/>
            <person name="Nishiyama T."/>
            <person name="Hasebe M."/>
            <person name="Bowman J.L."/>
            <person name="Gribskov M."/>
            <person name="dePamphilis C."/>
            <person name="Albert V.A."/>
            <person name="Aono N."/>
            <person name="Aoyama T."/>
            <person name="Ambrose B.A."/>
            <person name="Ashton N.W."/>
            <person name="Axtell M.J."/>
            <person name="Barker E."/>
            <person name="Barker M.S."/>
            <person name="Bennetzen J.L."/>
            <person name="Bonawitz N.D."/>
            <person name="Chapple C."/>
            <person name="Cheng C."/>
            <person name="Correa L.G."/>
            <person name="Dacre M."/>
            <person name="DeBarry J."/>
            <person name="Dreyer I."/>
            <person name="Elias M."/>
            <person name="Engstrom E.M."/>
            <person name="Estelle M."/>
            <person name="Feng L."/>
            <person name="Finet C."/>
            <person name="Floyd S.K."/>
            <person name="Frommer W.B."/>
            <person name="Fujita T."/>
            <person name="Gramzow L."/>
            <person name="Gutensohn M."/>
            <person name="Harholt J."/>
            <person name="Hattori M."/>
            <person name="Heyl A."/>
            <person name="Hirai T."/>
            <person name="Hiwatashi Y."/>
            <person name="Ishikawa M."/>
            <person name="Iwata M."/>
            <person name="Karol K.G."/>
            <person name="Koehler B."/>
            <person name="Kolukisaoglu U."/>
            <person name="Kubo M."/>
            <person name="Kurata T."/>
            <person name="Lalonde S."/>
            <person name="Li K."/>
            <person name="Li Y."/>
            <person name="Litt A."/>
            <person name="Lyons E."/>
            <person name="Manning G."/>
            <person name="Maruyama T."/>
            <person name="Michael T.P."/>
            <person name="Mikami K."/>
            <person name="Miyazaki S."/>
            <person name="Morinaga S."/>
            <person name="Murata T."/>
            <person name="Mueller-Roeber B."/>
            <person name="Nelson D.R."/>
            <person name="Obara M."/>
            <person name="Oguri Y."/>
            <person name="Olmstead R.G."/>
            <person name="Onodera N."/>
            <person name="Petersen B.L."/>
            <person name="Pils B."/>
            <person name="Prigge M."/>
            <person name="Rensing S.A."/>
            <person name="Riano-Pachon D.M."/>
            <person name="Roberts A.W."/>
            <person name="Sato Y."/>
            <person name="Scheller H.V."/>
            <person name="Schulz B."/>
            <person name="Schulz C."/>
            <person name="Shakirov E.V."/>
            <person name="Shibagaki N."/>
            <person name="Shinohara N."/>
            <person name="Shippen D.E."/>
            <person name="Soerensen I."/>
            <person name="Sotooka R."/>
            <person name="Sugimoto N."/>
            <person name="Sugita M."/>
            <person name="Sumikawa N."/>
            <person name="Tanurdzic M."/>
            <person name="Theissen G."/>
            <person name="Ulvskov P."/>
            <person name="Wakazuki S."/>
            <person name="Weng J.K."/>
            <person name="Willats W.W."/>
            <person name="Wipf D."/>
            <person name="Wolf P.G."/>
            <person name="Yang L."/>
            <person name="Zimmer A.D."/>
            <person name="Zhu Q."/>
            <person name="Mitros T."/>
            <person name="Hellsten U."/>
            <person name="Loque D."/>
            <person name="Otillar R."/>
            <person name="Salamov A."/>
            <person name="Schmutz J."/>
            <person name="Shapiro H."/>
            <person name="Lindquist E."/>
            <person name="Lucas S."/>
            <person name="Rokhsar D."/>
            <person name="Grigoriev I.V."/>
        </authorList>
    </citation>
    <scope>NUCLEOTIDE SEQUENCE [LARGE SCALE GENOMIC DNA]</scope>
</reference>
<dbReference type="PANTHER" id="PTHR32370">
    <property type="entry name" value="OS12G0117600 PROTEIN"/>
    <property type="match status" value="1"/>
</dbReference>
<proteinExistence type="predicted"/>
<evidence type="ECO:0000259" key="2">
    <source>
        <dbReference type="PROSITE" id="PS51649"/>
    </source>
</evidence>
<keyword evidence="4" id="KW-1185">Reference proteome</keyword>
<dbReference type="InParanoid" id="D8SQI9"/>
<dbReference type="KEGG" id="smo:SELMODRAFT_181848"/>
<dbReference type="eggNOG" id="ENOG502QW1N">
    <property type="taxonomic scope" value="Eukaryota"/>
</dbReference>
<gene>
    <name evidence="3" type="ORF">SELMODRAFT_181848</name>
</gene>
<evidence type="ECO:0000256" key="1">
    <source>
        <dbReference type="ARBA" id="ARBA00022786"/>
    </source>
</evidence>